<dbReference type="InterPro" id="IPR050646">
    <property type="entry name" value="Cas1"/>
</dbReference>
<keyword evidence="8 10" id="KW-0464">Manganese</keyword>
<evidence type="ECO:0000256" key="3">
    <source>
        <dbReference type="ARBA" id="ARBA00022759"/>
    </source>
</evidence>
<dbReference type="Gene3D" id="1.20.120.920">
    <property type="entry name" value="CRISPR-associated endonuclease Cas1, C-terminal domain"/>
    <property type="match status" value="1"/>
</dbReference>
<sequence>MKKLWNTLYVLSEDAYLSLDGETVVIQRLEEADKHFPLHTLENILCFSYKGASPALMGKCSRMGIGLSFFTPRGQFLTRCWGENNGNVLLRKEQYRRSDNQAESCRIAKQMISGKVYNGRWVLLRGIRDHALRLDVSKVQHSADLLKISLEQIPNCPSLERLRGLEGEAAAIYFGVLDSLILQNRDTFFFRERSRRPPRDAFNALLSFVYSLLANLCASALEGAGLDSYVGFLHRDRPGRASLALDLMEELRPVLGDRFALTLINHRLIRPEHFDFRENGSVLLNDPGRRVLLNAWQERKRETLTHPFLGEKLSWGLVPHIQALLLARYLRGDLDAYPPFLWK</sequence>
<comment type="cofactor">
    <cofactor evidence="10">
        <name>Mg(2+)</name>
        <dbReference type="ChEBI" id="CHEBI:18420"/>
    </cofactor>
    <cofactor evidence="10">
        <name>Mn(2+)</name>
        <dbReference type="ChEBI" id="CHEBI:29035"/>
    </cofactor>
</comment>
<keyword evidence="6 10" id="KW-0051">Antiviral defense</keyword>
<dbReference type="AlphaFoldDB" id="A0A9D1IRI3"/>
<evidence type="ECO:0000256" key="2">
    <source>
        <dbReference type="ARBA" id="ARBA00022723"/>
    </source>
</evidence>
<dbReference type="EMBL" id="DVMX01000087">
    <property type="protein sequence ID" value="HIU41775.1"/>
    <property type="molecule type" value="Genomic_DNA"/>
</dbReference>
<organism evidence="11 12">
    <name type="scientific">Candidatus Egerieicola faecale</name>
    <dbReference type="NCBI Taxonomy" id="2840774"/>
    <lineage>
        <taxon>Bacteria</taxon>
        <taxon>Bacillati</taxon>
        <taxon>Bacillota</taxon>
        <taxon>Clostridia</taxon>
        <taxon>Eubacteriales</taxon>
        <taxon>Oscillospiraceae</taxon>
        <taxon>Oscillospiraceae incertae sedis</taxon>
        <taxon>Candidatus Egerieicola</taxon>
    </lineage>
</organism>
<evidence type="ECO:0000256" key="7">
    <source>
        <dbReference type="ARBA" id="ARBA00023125"/>
    </source>
</evidence>
<keyword evidence="5 10" id="KW-0460">Magnesium</keyword>
<evidence type="ECO:0000313" key="12">
    <source>
        <dbReference type="Proteomes" id="UP000824082"/>
    </source>
</evidence>
<comment type="caution">
    <text evidence="11">The sequence shown here is derived from an EMBL/GenBank/DDBJ whole genome shotgun (WGS) entry which is preliminary data.</text>
</comment>
<gene>
    <name evidence="11" type="primary">cas1c</name>
    <name evidence="10" type="synonym">cas1</name>
    <name evidence="11" type="ORF">IAD19_04400</name>
</gene>
<reference evidence="11" key="2">
    <citation type="journal article" date="2021" name="PeerJ">
        <title>Extensive microbial diversity within the chicken gut microbiome revealed by metagenomics and culture.</title>
        <authorList>
            <person name="Gilroy R."/>
            <person name="Ravi A."/>
            <person name="Getino M."/>
            <person name="Pursley I."/>
            <person name="Horton D.L."/>
            <person name="Alikhan N.F."/>
            <person name="Baker D."/>
            <person name="Gharbi K."/>
            <person name="Hall N."/>
            <person name="Watson M."/>
            <person name="Adriaenssens E.M."/>
            <person name="Foster-Nyarko E."/>
            <person name="Jarju S."/>
            <person name="Secka A."/>
            <person name="Antonio M."/>
            <person name="Oren A."/>
            <person name="Chaudhuri R.R."/>
            <person name="La Ragione R."/>
            <person name="Hildebrand F."/>
            <person name="Pallen M.J."/>
        </authorList>
    </citation>
    <scope>NUCLEOTIDE SEQUENCE</scope>
    <source>
        <strain evidence="11">4509</strain>
    </source>
</reference>
<feature type="binding site" evidence="10">
    <location>
        <position position="234"/>
    </location>
    <ligand>
        <name>Mn(2+)</name>
        <dbReference type="ChEBI" id="CHEBI:29035"/>
    </ligand>
</feature>
<evidence type="ECO:0000256" key="5">
    <source>
        <dbReference type="ARBA" id="ARBA00022842"/>
    </source>
</evidence>
<dbReference type="HAMAP" id="MF_01470">
    <property type="entry name" value="Cas1"/>
    <property type="match status" value="1"/>
</dbReference>
<dbReference type="EC" id="3.1.-.-" evidence="10"/>
<name>A0A9D1IRI3_9FIRM</name>
<feature type="binding site" evidence="10">
    <location>
        <position position="166"/>
    </location>
    <ligand>
        <name>Mn(2+)</name>
        <dbReference type="ChEBI" id="CHEBI:29035"/>
    </ligand>
</feature>
<keyword evidence="7 10" id="KW-0238">DNA-binding</keyword>
<dbReference type="NCBIfam" id="TIGR03640">
    <property type="entry name" value="cas1_DVULG"/>
    <property type="match status" value="1"/>
</dbReference>
<keyword evidence="3 10" id="KW-0255">Endonuclease</keyword>
<dbReference type="GO" id="GO:0043571">
    <property type="term" value="P:maintenance of CRISPR repeat elements"/>
    <property type="evidence" value="ECO:0007669"/>
    <property type="project" value="UniProtKB-UniRule"/>
</dbReference>
<dbReference type="Gene3D" id="3.100.10.20">
    <property type="entry name" value="CRISPR-associated endonuclease Cas1, N-terminal domain"/>
    <property type="match status" value="1"/>
</dbReference>
<evidence type="ECO:0000256" key="8">
    <source>
        <dbReference type="ARBA" id="ARBA00023211"/>
    </source>
</evidence>
<dbReference type="NCBIfam" id="TIGR00287">
    <property type="entry name" value="cas1"/>
    <property type="match status" value="1"/>
</dbReference>
<evidence type="ECO:0000256" key="9">
    <source>
        <dbReference type="ARBA" id="ARBA00038592"/>
    </source>
</evidence>
<comment type="function">
    <text evidence="10">CRISPR (clustered regularly interspaced short palindromic repeat), is an adaptive immune system that provides protection against mobile genetic elements (viruses, transposable elements and conjugative plasmids). CRISPR clusters contain spacers, sequences complementary to antecedent mobile elements, and target invading nucleic acids. CRISPR clusters are transcribed and processed into CRISPR RNA (crRNA). Acts as a dsDNA endonuclease. Involved in the integration of spacer DNA into the CRISPR cassette.</text>
</comment>
<dbReference type="Proteomes" id="UP000824082">
    <property type="component" value="Unassembled WGS sequence"/>
</dbReference>
<reference evidence="11" key="1">
    <citation type="submission" date="2020-10" db="EMBL/GenBank/DDBJ databases">
        <authorList>
            <person name="Gilroy R."/>
        </authorList>
    </citation>
    <scope>NUCLEOTIDE SEQUENCE</scope>
    <source>
        <strain evidence="11">4509</strain>
    </source>
</reference>
<dbReference type="InterPro" id="IPR042211">
    <property type="entry name" value="CRISPR-assoc_Cas1_N"/>
</dbReference>
<accession>A0A9D1IRI3</accession>
<dbReference type="PANTHER" id="PTHR34353:SF2">
    <property type="entry name" value="CRISPR-ASSOCIATED ENDONUCLEASE CAS1 1"/>
    <property type="match status" value="1"/>
</dbReference>
<feature type="binding site" evidence="10">
    <location>
        <position position="249"/>
    </location>
    <ligand>
        <name>Mn(2+)</name>
        <dbReference type="ChEBI" id="CHEBI:29035"/>
    </ligand>
</feature>
<dbReference type="GO" id="GO:0003677">
    <property type="term" value="F:DNA binding"/>
    <property type="evidence" value="ECO:0007669"/>
    <property type="project" value="UniProtKB-KW"/>
</dbReference>
<protein>
    <recommendedName>
        <fullName evidence="10">CRISPR-associated endonuclease Cas1</fullName>
        <ecNumber evidence="10">3.1.-.-</ecNumber>
    </recommendedName>
</protein>
<evidence type="ECO:0000256" key="6">
    <source>
        <dbReference type="ARBA" id="ARBA00023118"/>
    </source>
</evidence>
<keyword evidence="1 10" id="KW-0540">Nuclease</keyword>
<comment type="subunit">
    <text evidence="9 10">Homodimer, forms a heterotetramer with a Cas2 homodimer.</text>
</comment>
<proteinExistence type="inferred from homology"/>
<dbReference type="GO" id="GO:0046872">
    <property type="term" value="F:metal ion binding"/>
    <property type="evidence" value="ECO:0007669"/>
    <property type="project" value="UniProtKB-UniRule"/>
</dbReference>
<comment type="similarity">
    <text evidence="10">Belongs to the CRISPR-associated endonuclease Cas1 family.</text>
</comment>
<dbReference type="InterPro" id="IPR002729">
    <property type="entry name" value="CRISPR-assoc_Cas1"/>
</dbReference>
<evidence type="ECO:0000256" key="10">
    <source>
        <dbReference type="HAMAP-Rule" id="MF_01470"/>
    </source>
</evidence>
<dbReference type="Pfam" id="PF01867">
    <property type="entry name" value="Cas_Cas1"/>
    <property type="match status" value="1"/>
</dbReference>
<dbReference type="GO" id="GO:0016787">
    <property type="term" value="F:hydrolase activity"/>
    <property type="evidence" value="ECO:0007669"/>
    <property type="project" value="UniProtKB-KW"/>
</dbReference>
<dbReference type="InterPro" id="IPR019856">
    <property type="entry name" value="CRISPR-assoc_Cas1_DVULG"/>
</dbReference>
<evidence type="ECO:0000256" key="1">
    <source>
        <dbReference type="ARBA" id="ARBA00022722"/>
    </source>
</evidence>
<dbReference type="GO" id="GO:0004520">
    <property type="term" value="F:DNA endonuclease activity"/>
    <property type="evidence" value="ECO:0007669"/>
    <property type="project" value="InterPro"/>
</dbReference>
<evidence type="ECO:0000313" key="11">
    <source>
        <dbReference type="EMBL" id="HIU41775.1"/>
    </source>
</evidence>
<keyword evidence="4 10" id="KW-0378">Hydrolase</keyword>
<dbReference type="GO" id="GO:0051607">
    <property type="term" value="P:defense response to virus"/>
    <property type="evidence" value="ECO:0007669"/>
    <property type="project" value="UniProtKB-UniRule"/>
</dbReference>
<keyword evidence="2 10" id="KW-0479">Metal-binding</keyword>
<dbReference type="PANTHER" id="PTHR34353">
    <property type="entry name" value="CRISPR-ASSOCIATED ENDONUCLEASE CAS1 1"/>
    <property type="match status" value="1"/>
</dbReference>
<dbReference type="InterPro" id="IPR042206">
    <property type="entry name" value="CRISPR-assoc_Cas1_C"/>
</dbReference>
<evidence type="ECO:0000256" key="4">
    <source>
        <dbReference type="ARBA" id="ARBA00022801"/>
    </source>
</evidence>